<feature type="compositionally biased region" description="Polar residues" evidence="1">
    <location>
        <begin position="131"/>
        <end position="140"/>
    </location>
</feature>
<dbReference type="EMBL" id="AP022560">
    <property type="protein sequence ID" value="BBX04381.1"/>
    <property type="molecule type" value="Genomic_DNA"/>
</dbReference>
<dbReference type="Proteomes" id="UP000466681">
    <property type="component" value="Chromosome"/>
</dbReference>
<feature type="region of interest" description="Disordered" evidence="1">
    <location>
        <begin position="131"/>
        <end position="188"/>
    </location>
</feature>
<organism evidence="2 3">
    <name type="scientific">Mycolicibacterium moriokaense</name>
    <dbReference type="NCBI Taxonomy" id="39691"/>
    <lineage>
        <taxon>Bacteria</taxon>
        <taxon>Bacillati</taxon>
        <taxon>Actinomycetota</taxon>
        <taxon>Actinomycetes</taxon>
        <taxon>Mycobacteriales</taxon>
        <taxon>Mycobacteriaceae</taxon>
        <taxon>Mycolicibacterium</taxon>
    </lineage>
</organism>
<gene>
    <name evidence="2" type="ORF">MMOR_53170</name>
</gene>
<sequence>MRGLAPQATGTAVMPSGDRTVASPTEKEQLMRNVMKNVAAGTVLGGSLLFTAGLGIAGAQPHNAPAPDGLVNVTLGSAGVLEDVKAADAATIAAGVCDLEVDQVTKLAEATDTEGTEQSVCVNSLGSVLLQQNGPGQSESAPGHIQGAPGQVEGTPGEIEGTPGQTSGDEVPTTAPATPQQPSAEHGS</sequence>
<proteinExistence type="predicted"/>
<reference evidence="2 3" key="1">
    <citation type="journal article" date="2019" name="Emerg. Microbes Infect.">
        <title>Comprehensive subspecies identification of 175 nontuberculous mycobacteria species based on 7547 genomic profiles.</title>
        <authorList>
            <person name="Matsumoto Y."/>
            <person name="Kinjo T."/>
            <person name="Motooka D."/>
            <person name="Nabeya D."/>
            <person name="Jung N."/>
            <person name="Uechi K."/>
            <person name="Horii T."/>
            <person name="Iida T."/>
            <person name="Fujita J."/>
            <person name="Nakamura S."/>
        </authorList>
    </citation>
    <scope>NUCLEOTIDE SEQUENCE [LARGE SCALE GENOMIC DNA]</scope>
    <source>
        <strain evidence="2 3">JCM 6375</strain>
    </source>
</reference>
<keyword evidence="3" id="KW-1185">Reference proteome</keyword>
<dbReference type="KEGG" id="mmor:MMOR_53170"/>
<protein>
    <submittedName>
        <fullName evidence="2">Uncharacterized protein</fullName>
    </submittedName>
</protein>
<accession>A0AAD1M992</accession>
<evidence type="ECO:0000313" key="2">
    <source>
        <dbReference type="EMBL" id="BBX04381.1"/>
    </source>
</evidence>
<name>A0AAD1M992_9MYCO</name>
<feature type="compositionally biased region" description="Low complexity" evidence="1">
    <location>
        <begin position="153"/>
        <end position="164"/>
    </location>
</feature>
<evidence type="ECO:0000313" key="3">
    <source>
        <dbReference type="Proteomes" id="UP000466681"/>
    </source>
</evidence>
<dbReference type="AlphaFoldDB" id="A0AAD1M992"/>
<evidence type="ECO:0000256" key="1">
    <source>
        <dbReference type="SAM" id="MobiDB-lite"/>
    </source>
</evidence>
<feature type="compositionally biased region" description="Low complexity" evidence="1">
    <location>
        <begin position="172"/>
        <end position="182"/>
    </location>
</feature>
<feature type="region of interest" description="Disordered" evidence="1">
    <location>
        <begin position="1"/>
        <end position="22"/>
    </location>
</feature>